<dbReference type="InterPro" id="IPR057854">
    <property type="entry name" value="TPR_WDR11"/>
</dbReference>
<evidence type="ECO:0000313" key="2">
    <source>
        <dbReference type="EMBL" id="KAF6139127.1"/>
    </source>
</evidence>
<protein>
    <recommendedName>
        <fullName evidence="1">WDR11 TPR domain-containing protein</fullName>
    </recommendedName>
</protein>
<dbReference type="PANTHER" id="PTHR14593">
    <property type="entry name" value="WD REPEAT-CONTAINING PROTEIN 11"/>
    <property type="match status" value="1"/>
</dbReference>
<dbReference type="InterPro" id="IPR039694">
    <property type="entry name" value="WDR11"/>
</dbReference>
<dbReference type="EMBL" id="JACGCM010002533">
    <property type="protein sequence ID" value="KAF6139127.1"/>
    <property type="molecule type" value="Genomic_DNA"/>
</dbReference>
<dbReference type="Proteomes" id="UP000541444">
    <property type="component" value="Unassembled WGS sequence"/>
</dbReference>
<dbReference type="OrthoDB" id="1291858at2759"/>
<dbReference type="PANTHER" id="PTHR14593:SF5">
    <property type="entry name" value="WD REPEAT-CONTAINING PROTEIN 11"/>
    <property type="match status" value="1"/>
</dbReference>
<organism evidence="2 3">
    <name type="scientific">Kingdonia uniflora</name>
    <dbReference type="NCBI Taxonomy" id="39325"/>
    <lineage>
        <taxon>Eukaryota</taxon>
        <taxon>Viridiplantae</taxon>
        <taxon>Streptophyta</taxon>
        <taxon>Embryophyta</taxon>
        <taxon>Tracheophyta</taxon>
        <taxon>Spermatophyta</taxon>
        <taxon>Magnoliopsida</taxon>
        <taxon>Ranunculales</taxon>
        <taxon>Circaeasteraceae</taxon>
        <taxon>Kingdonia</taxon>
    </lineage>
</organism>
<sequence>MLQRWADHVLHTVLNIWRSLILYVAALVLEEAISALRDPHGPDTAAMFSFACHEINAKALPYQEAQNELVDSDVTNNQSFVFCLVGFQSRKM</sequence>
<dbReference type="GO" id="GO:0005737">
    <property type="term" value="C:cytoplasm"/>
    <property type="evidence" value="ECO:0007669"/>
    <property type="project" value="TreeGrafter"/>
</dbReference>
<feature type="domain" description="WDR11 TPR" evidence="1">
    <location>
        <begin position="2"/>
        <end position="78"/>
    </location>
</feature>
<reference evidence="2 3" key="1">
    <citation type="journal article" date="2020" name="IScience">
        <title>Genome Sequencing of the Endangered Kingdonia uniflora (Circaeasteraceae, Ranunculales) Reveals Potential Mechanisms of Evolutionary Specialization.</title>
        <authorList>
            <person name="Sun Y."/>
            <person name="Deng T."/>
            <person name="Zhang A."/>
            <person name="Moore M.J."/>
            <person name="Landis J.B."/>
            <person name="Lin N."/>
            <person name="Zhang H."/>
            <person name="Zhang X."/>
            <person name="Huang J."/>
            <person name="Zhang X."/>
            <person name="Sun H."/>
            <person name="Wang H."/>
        </authorList>
    </citation>
    <scope>NUCLEOTIDE SEQUENCE [LARGE SCALE GENOMIC DNA]</scope>
    <source>
        <strain evidence="2">TB1705</strain>
        <tissue evidence="2">Leaf</tissue>
    </source>
</reference>
<dbReference type="Pfam" id="PF23753">
    <property type="entry name" value="TPR_WDR11"/>
    <property type="match status" value="1"/>
</dbReference>
<evidence type="ECO:0000259" key="1">
    <source>
        <dbReference type="Pfam" id="PF23753"/>
    </source>
</evidence>
<evidence type="ECO:0000313" key="3">
    <source>
        <dbReference type="Proteomes" id="UP000541444"/>
    </source>
</evidence>
<gene>
    <name evidence="2" type="ORF">GIB67_009970</name>
</gene>
<accession>A0A7J7L909</accession>
<comment type="caution">
    <text evidence="2">The sequence shown here is derived from an EMBL/GenBank/DDBJ whole genome shotgun (WGS) entry which is preliminary data.</text>
</comment>
<dbReference type="AlphaFoldDB" id="A0A7J7L909"/>
<keyword evidence="3" id="KW-1185">Reference proteome</keyword>
<proteinExistence type="predicted"/>
<name>A0A7J7L909_9MAGN</name>